<comment type="caution">
    <text evidence="1">The sequence shown here is derived from an EMBL/GenBank/DDBJ whole genome shotgun (WGS) entry which is preliminary data.</text>
</comment>
<dbReference type="Proteomes" id="UP000186136">
    <property type="component" value="Unassembled WGS sequence"/>
</dbReference>
<evidence type="ECO:0000313" key="2">
    <source>
        <dbReference type="Proteomes" id="UP000186136"/>
    </source>
</evidence>
<protein>
    <submittedName>
        <fullName evidence="1">Uncharacterized protein</fullName>
    </submittedName>
</protein>
<keyword evidence="2" id="KW-1185">Reference proteome</keyword>
<organism evidence="1 2">
    <name type="scientific">Pichia membranifaciens</name>
    <dbReference type="NCBI Taxonomy" id="4926"/>
    <lineage>
        <taxon>Eukaryota</taxon>
        <taxon>Fungi</taxon>
        <taxon>Dikarya</taxon>
        <taxon>Ascomycota</taxon>
        <taxon>Saccharomycotina</taxon>
        <taxon>Pichiomycetes</taxon>
        <taxon>Pichiales</taxon>
        <taxon>Pichiaceae</taxon>
        <taxon>Pichia</taxon>
    </lineage>
</organism>
<accession>A0A1Q2YAS0</accession>
<gene>
    <name evidence="1" type="ORF">PMKS-000100</name>
</gene>
<dbReference type="OrthoDB" id="273452at2759"/>
<dbReference type="AlphaFoldDB" id="A0A1Q2YAS0"/>
<reference evidence="1 2" key="1">
    <citation type="submission" date="2016-08" db="EMBL/GenBank/DDBJ databases">
        <title>Whole genome shotgun sequence of Pichia membranifaciens KS47-1.</title>
        <authorList>
            <person name="Konishi M."/>
            <person name="Ishida M."/>
            <person name="Arakawa T."/>
            <person name="Kato Y."/>
            <person name="Horiuchi J."/>
        </authorList>
    </citation>
    <scope>NUCLEOTIDE SEQUENCE [LARGE SCALE GENOMIC DNA]</scope>
    <source>
        <strain evidence="1 2">KS47-1</strain>
    </source>
</reference>
<proteinExistence type="predicted"/>
<dbReference type="EMBL" id="BDGI01000001">
    <property type="protein sequence ID" value="GAV26646.1"/>
    <property type="molecule type" value="Genomic_DNA"/>
</dbReference>
<name>A0A1Q2YAS0_9ASCO</name>
<evidence type="ECO:0000313" key="1">
    <source>
        <dbReference type="EMBL" id="GAV26646.1"/>
    </source>
</evidence>
<sequence length="122" mass="14398">MNQSIFNQQYQGDKTLVTSISKLCSIPIDDITDWKSDYKLLGKTKKEAFEYYQVLKSFRLNMSPHQREIIKNLNQLEWSKYPIYITKTNATHAAAIVRHEDPTFEEGKTVIRHFCEHVFKLD</sequence>